<keyword evidence="2" id="KW-0479">Metal-binding</keyword>
<evidence type="ECO:0000313" key="5">
    <source>
        <dbReference type="Proteomes" id="UP001589776"/>
    </source>
</evidence>
<keyword evidence="4" id="KW-0378">Hydrolase</keyword>
<accession>A0ABV6DH19</accession>
<keyword evidence="5" id="KW-1185">Reference proteome</keyword>
<sequence length="289" mass="31423">MKLATISLGRGEEAAIVTSGGLAPIRRINEAAGAGWSTEMLGLLTGGEHERLQAWCRGSGRELLNRLTEVPLAEAVYRPLYRRPRKIWGIGANYAAKAGAMQVIPPEAEPICFMKPDTSLIGPGDSIVLPRGQGRITAEAELGIVIGRACKNVSEREAREVVAGFTPTLDMTAQDIHARNPRFLGRAKCFDTFFSFGPHLMTWDELNDPDALQVQTVLNGKVVHRAEAGEMTYSPWLIVSYFSKMMTLLPGDVIMTGTPGSVELADGDTVECRLGDFTALVNPVRAERE</sequence>
<organism evidence="4 5">
    <name type="scientific">Paenibacillus chartarius</name>
    <dbReference type="NCBI Taxonomy" id="747481"/>
    <lineage>
        <taxon>Bacteria</taxon>
        <taxon>Bacillati</taxon>
        <taxon>Bacillota</taxon>
        <taxon>Bacilli</taxon>
        <taxon>Bacillales</taxon>
        <taxon>Paenibacillaceae</taxon>
        <taxon>Paenibacillus</taxon>
    </lineage>
</organism>
<protein>
    <submittedName>
        <fullName evidence="4">Fumarylacetoacetate hydrolase family protein</fullName>
    </submittedName>
</protein>
<name>A0ABV6DH19_9BACL</name>
<dbReference type="RefSeq" id="WP_377468973.1">
    <property type="nucleotide sequence ID" value="NZ_JBHLWN010000024.1"/>
</dbReference>
<feature type="domain" description="Fumarylacetoacetase-like C-terminal" evidence="3">
    <location>
        <begin position="86"/>
        <end position="285"/>
    </location>
</feature>
<comment type="similarity">
    <text evidence="1">Belongs to the FAH family.</text>
</comment>
<dbReference type="InterPro" id="IPR051121">
    <property type="entry name" value="FAH"/>
</dbReference>
<evidence type="ECO:0000259" key="3">
    <source>
        <dbReference type="Pfam" id="PF01557"/>
    </source>
</evidence>
<dbReference type="GO" id="GO:0016787">
    <property type="term" value="F:hydrolase activity"/>
    <property type="evidence" value="ECO:0007669"/>
    <property type="project" value="UniProtKB-KW"/>
</dbReference>
<proteinExistence type="inferred from homology"/>
<dbReference type="SUPFAM" id="SSF56529">
    <property type="entry name" value="FAH"/>
    <property type="match status" value="1"/>
</dbReference>
<dbReference type="Gene3D" id="3.90.850.10">
    <property type="entry name" value="Fumarylacetoacetase-like, C-terminal domain"/>
    <property type="match status" value="1"/>
</dbReference>
<dbReference type="PANTHER" id="PTHR42796">
    <property type="entry name" value="FUMARYLACETOACETATE HYDROLASE DOMAIN-CONTAINING PROTEIN 2A-RELATED"/>
    <property type="match status" value="1"/>
</dbReference>
<reference evidence="4 5" key="1">
    <citation type="submission" date="2024-09" db="EMBL/GenBank/DDBJ databases">
        <authorList>
            <person name="Sun Q."/>
            <person name="Mori K."/>
        </authorList>
    </citation>
    <scope>NUCLEOTIDE SEQUENCE [LARGE SCALE GENOMIC DNA]</scope>
    <source>
        <strain evidence="4 5">CCM 7759</strain>
    </source>
</reference>
<comment type="caution">
    <text evidence="4">The sequence shown here is derived from an EMBL/GenBank/DDBJ whole genome shotgun (WGS) entry which is preliminary data.</text>
</comment>
<evidence type="ECO:0000256" key="1">
    <source>
        <dbReference type="ARBA" id="ARBA00010211"/>
    </source>
</evidence>
<evidence type="ECO:0000313" key="4">
    <source>
        <dbReference type="EMBL" id="MFC0211936.1"/>
    </source>
</evidence>
<dbReference type="Pfam" id="PF01557">
    <property type="entry name" value="FAA_hydrolase"/>
    <property type="match status" value="1"/>
</dbReference>
<dbReference type="Proteomes" id="UP001589776">
    <property type="component" value="Unassembled WGS sequence"/>
</dbReference>
<gene>
    <name evidence="4" type="ORF">ACFFK0_05630</name>
</gene>
<dbReference type="PANTHER" id="PTHR42796:SF4">
    <property type="entry name" value="FUMARYLACETOACETATE HYDROLASE DOMAIN-CONTAINING PROTEIN 2A"/>
    <property type="match status" value="1"/>
</dbReference>
<evidence type="ECO:0000256" key="2">
    <source>
        <dbReference type="ARBA" id="ARBA00022723"/>
    </source>
</evidence>
<dbReference type="EMBL" id="JBHLWN010000024">
    <property type="protein sequence ID" value="MFC0211936.1"/>
    <property type="molecule type" value="Genomic_DNA"/>
</dbReference>
<dbReference type="InterPro" id="IPR011234">
    <property type="entry name" value="Fumarylacetoacetase-like_C"/>
</dbReference>
<dbReference type="InterPro" id="IPR036663">
    <property type="entry name" value="Fumarylacetoacetase_C_sf"/>
</dbReference>